<evidence type="ECO:0000313" key="3">
    <source>
        <dbReference type="EMBL" id="RIW34227.1"/>
    </source>
</evidence>
<sequence>MREMVLDFLQKEIDLEHIPGGAVSVSLKGEVLLEEAIGYQSIYPEKQIMKLNTIFDIASLTKVVATLPVLLKLMEVGEIRLDDVVSFFLPKFAKNGKESITLRDLLTHTSGLPAYRQYYKEGLNKNQIVSEICDESLEYETGRKVIYSDLGLIILYKLIETVTGEKFEVFLQREFFTPMEMKETGFNPAKNIDRFAPTEFSKELKEYKRGVVHDENAETMGGVSGHAGLFSTLKDLQNYSSMIENNGKYKGKTILSESVIELSKENYTPFAKEYRGLGWLLKGPSLSSCGDLFSQTSYGHTGFTGTSVWFDPEAELNVILLTNRVHLGRQPQILRLRPRLHNIIRSHL</sequence>
<proteinExistence type="predicted"/>
<dbReference type="OrthoDB" id="9770183at2"/>
<dbReference type="Proteomes" id="UP000265801">
    <property type="component" value="Unassembled WGS sequence"/>
</dbReference>
<dbReference type="PANTHER" id="PTHR43283">
    <property type="entry name" value="BETA-LACTAMASE-RELATED"/>
    <property type="match status" value="1"/>
</dbReference>
<protein>
    <submittedName>
        <fullName evidence="3">Class A beta-lactamase-related serine hydrolase</fullName>
    </submittedName>
</protein>
<reference evidence="3 4" key="1">
    <citation type="submission" date="2018-09" db="EMBL/GenBank/DDBJ databases">
        <title>Bacillus saliacetes sp. nov., isolated from Thai shrimp paste (Ka-pi).</title>
        <authorList>
            <person name="Daroonpunt R."/>
            <person name="Tanasupawat S."/>
            <person name="Yiamsombut S."/>
        </authorList>
    </citation>
    <scope>NUCLEOTIDE SEQUENCE [LARGE SCALE GENOMIC DNA]</scope>
    <source>
        <strain evidence="3 4">SKP7-4</strain>
    </source>
</reference>
<dbReference type="AlphaFoldDB" id="A0A3A1QYP0"/>
<evidence type="ECO:0000256" key="1">
    <source>
        <dbReference type="ARBA" id="ARBA00022801"/>
    </source>
</evidence>
<dbReference type="PANTHER" id="PTHR43283:SF11">
    <property type="entry name" value="BETA-LACTAMASE-RELATED DOMAIN-CONTAINING PROTEIN"/>
    <property type="match status" value="1"/>
</dbReference>
<keyword evidence="4" id="KW-1185">Reference proteome</keyword>
<feature type="domain" description="Beta-lactamase-related" evidence="2">
    <location>
        <begin position="16"/>
        <end position="329"/>
    </location>
</feature>
<dbReference type="InterPro" id="IPR012338">
    <property type="entry name" value="Beta-lactam/transpept-like"/>
</dbReference>
<dbReference type="InterPro" id="IPR001466">
    <property type="entry name" value="Beta-lactam-related"/>
</dbReference>
<organism evidence="3 4">
    <name type="scientific">Bacillus salacetis</name>
    <dbReference type="NCBI Taxonomy" id="2315464"/>
    <lineage>
        <taxon>Bacteria</taxon>
        <taxon>Bacillati</taxon>
        <taxon>Bacillota</taxon>
        <taxon>Bacilli</taxon>
        <taxon>Bacillales</taxon>
        <taxon>Bacillaceae</taxon>
        <taxon>Bacillus</taxon>
    </lineage>
</organism>
<dbReference type="Gene3D" id="3.40.710.10">
    <property type="entry name" value="DD-peptidase/beta-lactamase superfamily"/>
    <property type="match status" value="1"/>
</dbReference>
<gene>
    <name evidence="3" type="ORF">D3H55_09585</name>
</gene>
<dbReference type="EMBL" id="QXIR01000011">
    <property type="protein sequence ID" value="RIW34227.1"/>
    <property type="molecule type" value="Genomic_DNA"/>
</dbReference>
<dbReference type="RefSeq" id="WP_119546694.1">
    <property type="nucleotide sequence ID" value="NZ_QXIR01000011.1"/>
</dbReference>
<dbReference type="InterPro" id="IPR050789">
    <property type="entry name" value="Diverse_Enzym_Activities"/>
</dbReference>
<dbReference type="SUPFAM" id="SSF56601">
    <property type="entry name" value="beta-lactamase/transpeptidase-like"/>
    <property type="match status" value="1"/>
</dbReference>
<dbReference type="GO" id="GO:0016787">
    <property type="term" value="F:hydrolase activity"/>
    <property type="evidence" value="ECO:0007669"/>
    <property type="project" value="UniProtKB-KW"/>
</dbReference>
<keyword evidence="1 3" id="KW-0378">Hydrolase</keyword>
<evidence type="ECO:0000313" key="4">
    <source>
        <dbReference type="Proteomes" id="UP000265801"/>
    </source>
</evidence>
<accession>A0A3A1QYP0</accession>
<evidence type="ECO:0000259" key="2">
    <source>
        <dbReference type="Pfam" id="PF00144"/>
    </source>
</evidence>
<comment type="caution">
    <text evidence="3">The sequence shown here is derived from an EMBL/GenBank/DDBJ whole genome shotgun (WGS) entry which is preliminary data.</text>
</comment>
<name>A0A3A1QYP0_9BACI</name>
<dbReference type="Pfam" id="PF00144">
    <property type="entry name" value="Beta-lactamase"/>
    <property type="match status" value="1"/>
</dbReference>